<gene>
    <name evidence="3" type="ORF">MKZ38_009248</name>
</gene>
<organism evidence="3 4">
    <name type="scientific">Zalerion maritima</name>
    <dbReference type="NCBI Taxonomy" id="339359"/>
    <lineage>
        <taxon>Eukaryota</taxon>
        <taxon>Fungi</taxon>
        <taxon>Dikarya</taxon>
        <taxon>Ascomycota</taxon>
        <taxon>Pezizomycotina</taxon>
        <taxon>Sordariomycetes</taxon>
        <taxon>Lulworthiomycetidae</taxon>
        <taxon>Lulworthiales</taxon>
        <taxon>Lulworthiaceae</taxon>
        <taxon>Zalerion</taxon>
    </lineage>
</organism>
<evidence type="ECO:0000313" key="4">
    <source>
        <dbReference type="Proteomes" id="UP001201980"/>
    </source>
</evidence>
<feature type="transmembrane region" description="Helical" evidence="2">
    <location>
        <begin position="186"/>
        <end position="209"/>
    </location>
</feature>
<name>A0AAD5WVU1_9PEZI</name>
<keyword evidence="2" id="KW-1133">Transmembrane helix</keyword>
<proteinExistence type="predicted"/>
<feature type="region of interest" description="Disordered" evidence="1">
    <location>
        <begin position="42"/>
        <end position="133"/>
    </location>
</feature>
<feature type="region of interest" description="Disordered" evidence="1">
    <location>
        <begin position="524"/>
        <end position="544"/>
    </location>
</feature>
<keyword evidence="4" id="KW-1185">Reference proteome</keyword>
<comment type="caution">
    <text evidence="3">The sequence shown here is derived from an EMBL/GenBank/DDBJ whole genome shotgun (WGS) entry which is preliminary data.</text>
</comment>
<keyword evidence="2" id="KW-0472">Membrane</keyword>
<evidence type="ECO:0000313" key="3">
    <source>
        <dbReference type="EMBL" id="KAJ2903865.1"/>
    </source>
</evidence>
<feature type="compositionally biased region" description="Basic and acidic residues" evidence="1">
    <location>
        <begin position="894"/>
        <end position="916"/>
    </location>
</feature>
<feature type="transmembrane region" description="Helical" evidence="2">
    <location>
        <begin position="221"/>
        <end position="242"/>
    </location>
</feature>
<reference evidence="3" key="1">
    <citation type="submission" date="2022-07" db="EMBL/GenBank/DDBJ databases">
        <title>Draft genome sequence of Zalerion maritima ATCC 34329, a (micro)plastics degrading marine fungus.</title>
        <authorList>
            <person name="Paco A."/>
            <person name="Goncalves M.F.M."/>
            <person name="Rocha-Santos T.A.P."/>
            <person name="Alves A."/>
        </authorList>
    </citation>
    <scope>NUCLEOTIDE SEQUENCE</scope>
    <source>
        <strain evidence="3">ATCC 34329</strain>
    </source>
</reference>
<sequence>MPGSPPHRRHLRGVGSHNQLLPFHIRQEFDHQRDVDQQYPYQRPQFDNANNDNHDGIYRQSSFPLQSPYTLSQPSTFGSITSPTHPLTAPAREQKQQQQQQQTATSRSRSSSASVSPLPTPPPGTRGNESQSTLIPSYTFPFAQSSTHTPVYTPDNTFSPPPHHHRHPSRQPTRLKLFLAHLTRPLLHFALTLLLIGGFFLVITFYQGFVLDPTRKSTFDALIVGLSIALGLNVAAALKGGVKGLVGAWVLRDAFEDRGNLNEGEVNEAEKRQHVGERDGYEYMAAGDGKGRRFSGGRKLELELEREKERQVEREGGFLGTATLASHEKHLSGRPRRHIWRRRRKGQEHPNTRYRGKKHNRSLDISALAHIDSLSELMKVAYKSPLSKIGLVFALWLLLGLLMQAGIAVISLTYETDPGIADIYLGGAGKGKVSVANMSLIDFDTPSVFQGALTDSLAAHVLGSSSAGFNVSELPGRPLIDEAFASNPADIWTVNKTAATTTTDGGGDGEGEEFEYQYHFLRSAAPSQDRGETEEASSNTNTITTSGTNFVSVYTNKFAKASAVCRTPKVSILSASPSTGNPVFSSDGTTENPTNLVAALVEDTVNGTLANRTTAFPILAAGSEAIYYITQPYSSAYGGVTPDPGVSDGGGETGQCGPGCSTVEVFEPYAGAPADGSSNPDNGVNNGFYYYVCNITVSMATLEPSPEEENVLVEKQIRDGDDDGSDEAARQEPYIPSLNRAVFAQSIALSGQIASEYYLTNLTNLSPGAADDPSLLSVTSSTQFVSYNLGLAFGERMNNSAPGMARQVSRFAIGAAAAAAQRGSNRAVVGGSAPKQGVRLVVKSGAWFVGLLLAVAGVQIGVGVGVAWVGSLRGVGKRGLPGTGRGGDGGEDGNGERGYGEGRGTRSGEGLTRDIDQSWETGYGR</sequence>
<feature type="transmembrane region" description="Helical" evidence="2">
    <location>
        <begin position="389"/>
        <end position="414"/>
    </location>
</feature>
<feature type="region of interest" description="Disordered" evidence="1">
    <location>
        <begin position="879"/>
        <end position="925"/>
    </location>
</feature>
<feature type="transmembrane region" description="Helical" evidence="2">
    <location>
        <begin position="845"/>
        <end position="869"/>
    </location>
</feature>
<feature type="compositionally biased region" description="Low complexity" evidence="1">
    <location>
        <begin position="96"/>
        <end position="117"/>
    </location>
</feature>
<evidence type="ECO:0000256" key="2">
    <source>
        <dbReference type="SAM" id="Phobius"/>
    </source>
</evidence>
<keyword evidence="2" id="KW-0812">Transmembrane</keyword>
<protein>
    <submittedName>
        <fullName evidence="3">Uncharacterized protein</fullName>
    </submittedName>
</protein>
<accession>A0AAD5WVU1</accession>
<dbReference type="Proteomes" id="UP001201980">
    <property type="component" value="Unassembled WGS sequence"/>
</dbReference>
<feature type="compositionally biased region" description="Polar residues" evidence="1">
    <location>
        <begin position="59"/>
        <end position="85"/>
    </location>
</feature>
<feature type="region of interest" description="Disordered" evidence="1">
    <location>
        <begin position="150"/>
        <end position="170"/>
    </location>
</feature>
<dbReference type="EMBL" id="JAKWBI020000069">
    <property type="protein sequence ID" value="KAJ2903865.1"/>
    <property type="molecule type" value="Genomic_DNA"/>
</dbReference>
<dbReference type="AlphaFoldDB" id="A0AAD5WVU1"/>
<evidence type="ECO:0000256" key="1">
    <source>
        <dbReference type="SAM" id="MobiDB-lite"/>
    </source>
</evidence>